<evidence type="ECO:0000313" key="4">
    <source>
        <dbReference type="EMBL" id="SDC64329.1"/>
    </source>
</evidence>
<dbReference type="Pfam" id="PF00293">
    <property type="entry name" value="NUDIX"/>
    <property type="match status" value="1"/>
</dbReference>
<organism evidence="4 5">
    <name type="scientific">Shouchella lonarensis</name>
    <dbReference type="NCBI Taxonomy" id="1464122"/>
    <lineage>
        <taxon>Bacteria</taxon>
        <taxon>Bacillati</taxon>
        <taxon>Bacillota</taxon>
        <taxon>Bacilli</taxon>
        <taxon>Bacillales</taxon>
        <taxon>Bacillaceae</taxon>
        <taxon>Shouchella</taxon>
    </lineage>
</organism>
<evidence type="ECO:0000259" key="3">
    <source>
        <dbReference type="PROSITE" id="PS51462"/>
    </source>
</evidence>
<name>A0A1G6N913_9BACI</name>
<dbReference type="SUPFAM" id="SSF55811">
    <property type="entry name" value="Nudix"/>
    <property type="match status" value="1"/>
</dbReference>
<accession>A0A1G6N913</accession>
<dbReference type="RefSeq" id="WP_090776499.1">
    <property type="nucleotide sequence ID" value="NZ_FMYM01000012.1"/>
</dbReference>
<proteinExistence type="predicted"/>
<dbReference type="EMBL" id="FMYM01000012">
    <property type="protein sequence ID" value="SDC64329.1"/>
    <property type="molecule type" value="Genomic_DNA"/>
</dbReference>
<keyword evidence="5" id="KW-1185">Reference proteome</keyword>
<dbReference type="Gene3D" id="3.90.79.10">
    <property type="entry name" value="Nucleoside Triphosphate Pyrophosphohydrolase"/>
    <property type="match status" value="1"/>
</dbReference>
<dbReference type="PROSITE" id="PS00893">
    <property type="entry name" value="NUDIX_BOX"/>
    <property type="match status" value="1"/>
</dbReference>
<keyword evidence="2" id="KW-0378">Hydrolase</keyword>
<dbReference type="Proteomes" id="UP000242662">
    <property type="component" value="Unassembled WGS sequence"/>
</dbReference>
<evidence type="ECO:0000256" key="2">
    <source>
        <dbReference type="ARBA" id="ARBA00022801"/>
    </source>
</evidence>
<dbReference type="InterPro" id="IPR000086">
    <property type="entry name" value="NUDIX_hydrolase_dom"/>
</dbReference>
<sequence>MIHVNVRALIIRNVDDEEEILVQRRVKENESETPIELPGGRLEEYESFIDGLRREIKEETGLALESIIDPLHEVKTTSTEGFTVECMAPYAVYQTLEGPVNSMGVYFRCRAKGKLLKKGDGSDHIQWVTKKELRRLLEEGSLSWVDQAGVQSYLNQ</sequence>
<dbReference type="GO" id="GO:0016787">
    <property type="term" value="F:hydrolase activity"/>
    <property type="evidence" value="ECO:0007669"/>
    <property type="project" value="UniProtKB-KW"/>
</dbReference>
<evidence type="ECO:0000313" key="5">
    <source>
        <dbReference type="Proteomes" id="UP000242662"/>
    </source>
</evidence>
<protein>
    <submittedName>
        <fullName evidence="4">NUDIX domain-containing protein</fullName>
    </submittedName>
</protein>
<reference evidence="5" key="1">
    <citation type="submission" date="2016-09" db="EMBL/GenBank/DDBJ databases">
        <authorList>
            <person name="Varghese N."/>
            <person name="Submissions S."/>
        </authorList>
    </citation>
    <scope>NUCLEOTIDE SEQUENCE [LARGE SCALE GENOMIC DNA]</scope>
    <source>
        <strain evidence="5">25nlg</strain>
    </source>
</reference>
<dbReference type="AlphaFoldDB" id="A0A1G6N913"/>
<dbReference type="InterPro" id="IPR020084">
    <property type="entry name" value="NUDIX_hydrolase_CS"/>
</dbReference>
<feature type="domain" description="Nudix hydrolase" evidence="3">
    <location>
        <begin position="1"/>
        <end position="150"/>
    </location>
</feature>
<dbReference type="PANTHER" id="PTHR43046:SF14">
    <property type="entry name" value="MUTT_NUDIX FAMILY PROTEIN"/>
    <property type="match status" value="1"/>
</dbReference>
<dbReference type="PANTHER" id="PTHR43046">
    <property type="entry name" value="GDP-MANNOSE MANNOSYL HYDROLASE"/>
    <property type="match status" value="1"/>
</dbReference>
<dbReference type="STRING" id="1464122.SAMN05421737_11216"/>
<evidence type="ECO:0000256" key="1">
    <source>
        <dbReference type="ARBA" id="ARBA00001946"/>
    </source>
</evidence>
<dbReference type="OrthoDB" id="9131041at2"/>
<comment type="cofactor">
    <cofactor evidence="1">
        <name>Mg(2+)</name>
        <dbReference type="ChEBI" id="CHEBI:18420"/>
    </cofactor>
</comment>
<dbReference type="PROSITE" id="PS51462">
    <property type="entry name" value="NUDIX"/>
    <property type="match status" value="1"/>
</dbReference>
<dbReference type="InterPro" id="IPR015797">
    <property type="entry name" value="NUDIX_hydrolase-like_dom_sf"/>
</dbReference>
<gene>
    <name evidence="4" type="ORF">SAMN05421737_11216</name>
</gene>